<dbReference type="InterPro" id="IPR005186">
    <property type="entry name" value="FlaG"/>
</dbReference>
<feature type="compositionally biased region" description="Basic and acidic residues" evidence="1">
    <location>
        <begin position="30"/>
        <end position="47"/>
    </location>
</feature>
<dbReference type="AlphaFoldDB" id="A0A7X3G462"/>
<evidence type="ECO:0000313" key="2">
    <source>
        <dbReference type="EMBL" id="MVW63100.1"/>
    </source>
</evidence>
<dbReference type="PANTHER" id="PTHR37166">
    <property type="entry name" value="PROTEIN FLAG"/>
    <property type="match status" value="1"/>
</dbReference>
<dbReference type="Proteomes" id="UP000443353">
    <property type="component" value="Unassembled WGS sequence"/>
</dbReference>
<dbReference type="InterPro" id="IPR035924">
    <property type="entry name" value="FlaG-like_sf"/>
</dbReference>
<dbReference type="Gene3D" id="3.30.160.170">
    <property type="entry name" value="FlaG-like"/>
    <property type="match status" value="1"/>
</dbReference>
<dbReference type="Pfam" id="PF03646">
    <property type="entry name" value="FlaG"/>
    <property type="match status" value="1"/>
</dbReference>
<name>A0A7X3G462_9BURK</name>
<dbReference type="SUPFAM" id="SSF160214">
    <property type="entry name" value="FlaG-like"/>
    <property type="match status" value="1"/>
</dbReference>
<evidence type="ECO:0008006" key="4">
    <source>
        <dbReference type="Google" id="ProtNLM"/>
    </source>
</evidence>
<sequence length="117" mass="12544">MNILPVGSPVSPRVEDRPAQPATPTGETESAGKSKLADVAKPSREDVSAAVRKMNDAMLGSSQSLQFSIDEDSKDIVVKVIDQSTKEVVRQIPSKEALQIAKSIDKMQQGLLINQTA</sequence>
<dbReference type="PANTHER" id="PTHR37166:SF1">
    <property type="entry name" value="PROTEIN FLAG"/>
    <property type="match status" value="1"/>
</dbReference>
<protein>
    <recommendedName>
        <fullName evidence="4">Flagellar protein FlaG</fullName>
    </recommendedName>
</protein>
<evidence type="ECO:0000313" key="3">
    <source>
        <dbReference type="Proteomes" id="UP000443353"/>
    </source>
</evidence>
<evidence type="ECO:0000256" key="1">
    <source>
        <dbReference type="SAM" id="MobiDB-lite"/>
    </source>
</evidence>
<feature type="region of interest" description="Disordered" evidence="1">
    <location>
        <begin position="1"/>
        <end position="48"/>
    </location>
</feature>
<proteinExistence type="predicted"/>
<reference evidence="2 3" key="1">
    <citation type="submission" date="2019-12" db="EMBL/GenBank/DDBJ databases">
        <authorList>
            <person name="Li C."/>
            <person name="Zhao J."/>
        </authorList>
    </citation>
    <scope>NUCLEOTIDE SEQUENCE [LARGE SCALE GENOMIC DNA]</scope>
    <source>
        <strain evidence="2 3">NEAU-DD11</strain>
    </source>
</reference>
<gene>
    <name evidence="2" type="ORF">GPY61_24575</name>
</gene>
<comment type="caution">
    <text evidence="2">The sequence shown here is derived from an EMBL/GenBank/DDBJ whole genome shotgun (WGS) entry which is preliminary data.</text>
</comment>
<keyword evidence="3" id="KW-1185">Reference proteome</keyword>
<organism evidence="2 3">
    <name type="scientific">Massilia cellulosiltytica</name>
    <dbReference type="NCBI Taxonomy" id="2683234"/>
    <lineage>
        <taxon>Bacteria</taxon>
        <taxon>Pseudomonadati</taxon>
        <taxon>Pseudomonadota</taxon>
        <taxon>Betaproteobacteria</taxon>
        <taxon>Burkholderiales</taxon>
        <taxon>Oxalobacteraceae</taxon>
        <taxon>Telluria group</taxon>
        <taxon>Massilia</taxon>
    </lineage>
</organism>
<accession>A0A7X3G462</accession>
<dbReference type="RefSeq" id="WP_160410192.1">
    <property type="nucleotide sequence ID" value="NZ_WSES01000008.1"/>
</dbReference>
<dbReference type="EMBL" id="WSES01000008">
    <property type="protein sequence ID" value="MVW63100.1"/>
    <property type="molecule type" value="Genomic_DNA"/>
</dbReference>